<evidence type="ECO:0000256" key="1">
    <source>
        <dbReference type="ARBA" id="ARBA00010641"/>
    </source>
</evidence>
<dbReference type="InterPro" id="IPR039425">
    <property type="entry name" value="RNA_pol_sigma-70-like"/>
</dbReference>
<evidence type="ECO:0000259" key="8">
    <source>
        <dbReference type="Pfam" id="PF08281"/>
    </source>
</evidence>
<evidence type="ECO:0000256" key="2">
    <source>
        <dbReference type="ARBA" id="ARBA00023015"/>
    </source>
</evidence>
<evidence type="ECO:0000256" key="4">
    <source>
        <dbReference type="ARBA" id="ARBA00023125"/>
    </source>
</evidence>
<feature type="domain" description="RNA polymerase sigma factor 70 region 4 type 2" evidence="8">
    <location>
        <begin position="102"/>
        <end position="153"/>
    </location>
</feature>
<comment type="caution">
    <text evidence="9">The sequence shown here is derived from an EMBL/GenBank/DDBJ whole genome shotgun (WGS) entry which is preliminary data.</text>
</comment>
<evidence type="ECO:0000256" key="6">
    <source>
        <dbReference type="SAM" id="MobiDB-lite"/>
    </source>
</evidence>
<organism evidence="9 10">
    <name type="scientific">Plantactinospora siamensis</name>
    <dbReference type="NCBI Taxonomy" id="555372"/>
    <lineage>
        <taxon>Bacteria</taxon>
        <taxon>Bacillati</taxon>
        <taxon>Actinomycetota</taxon>
        <taxon>Actinomycetes</taxon>
        <taxon>Micromonosporales</taxon>
        <taxon>Micromonosporaceae</taxon>
        <taxon>Plantactinospora</taxon>
    </lineage>
</organism>
<dbReference type="InterPro" id="IPR013249">
    <property type="entry name" value="RNA_pol_sigma70_r4_t2"/>
</dbReference>
<evidence type="ECO:0000256" key="3">
    <source>
        <dbReference type="ARBA" id="ARBA00023082"/>
    </source>
</evidence>
<evidence type="ECO:0000313" key="9">
    <source>
        <dbReference type="EMBL" id="MFC0565445.1"/>
    </source>
</evidence>
<proteinExistence type="inferred from homology"/>
<sequence length="227" mass="24324">MSTADQEYLDYLTGRLPALRRLAWSLCGDPDQVDDLVQETVTKLYLHWSRTTRADNMDAYVRTVLVRVFLDGQRKGWWRVRLFGATPDVERSPAVDVAERADLRAALGRVPPRQRAVLVLRFLHDLPVDEVARLLGCSAGTVKSQTSHGLAALRRLLSPGPPGAAPPAGGERPGRAAARGTDRPGGAAVRGADGPGSAAACGTDRPGDAMSAAGRRVPADRMTRRAG</sequence>
<name>A0ABV6NXD8_9ACTN</name>
<dbReference type="InterPro" id="IPR013324">
    <property type="entry name" value="RNA_pol_sigma_r3/r4-like"/>
</dbReference>
<keyword evidence="5" id="KW-0804">Transcription</keyword>
<protein>
    <submittedName>
        <fullName evidence="9">SigE family RNA polymerase sigma factor</fullName>
    </submittedName>
</protein>
<keyword evidence="2" id="KW-0805">Transcription regulation</keyword>
<keyword evidence="4" id="KW-0238">DNA-binding</keyword>
<keyword evidence="3" id="KW-0731">Sigma factor</keyword>
<feature type="compositionally biased region" description="Basic and acidic residues" evidence="6">
    <location>
        <begin position="217"/>
        <end position="227"/>
    </location>
</feature>
<dbReference type="SUPFAM" id="SSF88946">
    <property type="entry name" value="Sigma2 domain of RNA polymerase sigma factors"/>
    <property type="match status" value="1"/>
</dbReference>
<dbReference type="EMBL" id="JBHLUE010000011">
    <property type="protein sequence ID" value="MFC0565445.1"/>
    <property type="molecule type" value="Genomic_DNA"/>
</dbReference>
<dbReference type="InterPro" id="IPR014325">
    <property type="entry name" value="RNA_pol_sigma-E_actinobac"/>
</dbReference>
<dbReference type="PANTHER" id="PTHR43133">
    <property type="entry name" value="RNA POLYMERASE ECF-TYPE SIGMA FACTO"/>
    <property type="match status" value="1"/>
</dbReference>
<dbReference type="Proteomes" id="UP001589894">
    <property type="component" value="Unassembled WGS sequence"/>
</dbReference>
<evidence type="ECO:0000256" key="5">
    <source>
        <dbReference type="ARBA" id="ARBA00023163"/>
    </source>
</evidence>
<gene>
    <name evidence="9" type="ORF">ACFFHU_15035</name>
</gene>
<dbReference type="SUPFAM" id="SSF88659">
    <property type="entry name" value="Sigma3 and sigma4 domains of RNA polymerase sigma factors"/>
    <property type="match status" value="1"/>
</dbReference>
<feature type="domain" description="RNA polymerase sigma-70 region 2" evidence="7">
    <location>
        <begin position="16"/>
        <end position="79"/>
    </location>
</feature>
<dbReference type="Pfam" id="PF08281">
    <property type="entry name" value="Sigma70_r4_2"/>
    <property type="match status" value="1"/>
</dbReference>
<feature type="compositionally biased region" description="Low complexity" evidence="6">
    <location>
        <begin position="166"/>
        <end position="179"/>
    </location>
</feature>
<dbReference type="InterPro" id="IPR036388">
    <property type="entry name" value="WH-like_DNA-bd_sf"/>
</dbReference>
<accession>A0ABV6NXD8</accession>
<dbReference type="Gene3D" id="1.10.10.10">
    <property type="entry name" value="Winged helix-like DNA-binding domain superfamily/Winged helix DNA-binding domain"/>
    <property type="match status" value="1"/>
</dbReference>
<feature type="region of interest" description="Disordered" evidence="6">
    <location>
        <begin position="156"/>
        <end position="227"/>
    </location>
</feature>
<evidence type="ECO:0000313" key="10">
    <source>
        <dbReference type="Proteomes" id="UP001589894"/>
    </source>
</evidence>
<evidence type="ECO:0000259" key="7">
    <source>
        <dbReference type="Pfam" id="PF04542"/>
    </source>
</evidence>
<dbReference type="RefSeq" id="WP_377339251.1">
    <property type="nucleotide sequence ID" value="NZ_JBHLUE010000011.1"/>
</dbReference>
<dbReference type="NCBIfam" id="TIGR02937">
    <property type="entry name" value="sigma70-ECF"/>
    <property type="match status" value="1"/>
</dbReference>
<dbReference type="Gene3D" id="1.10.1740.10">
    <property type="match status" value="1"/>
</dbReference>
<reference evidence="9 10" key="1">
    <citation type="submission" date="2024-09" db="EMBL/GenBank/DDBJ databases">
        <authorList>
            <person name="Sun Q."/>
            <person name="Mori K."/>
        </authorList>
    </citation>
    <scope>NUCLEOTIDE SEQUENCE [LARGE SCALE GENOMIC DNA]</scope>
    <source>
        <strain evidence="9 10">TBRC 2205</strain>
    </source>
</reference>
<dbReference type="CDD" id="cd06171">
    <property type="entry name" value="Sigma70_r4"/>
    <property type="match status" value="1"/>
</dbReference>
<dbReference type="Pfam" id="PF04542">
    <property type="entry name" value="Sigma70_r2"/>
    <property type="match status" value="1"/>
</dbReference>
<dbReference type="PANTHER" id="PTHR43133:SF50">
    <property type="entry name" value="ECF RNA POLYMERASE SIGMA FACTOR SIGM"/>
    <property type="match status" value="1"/>
</dbReference>
<dbReference type="InterPro" id="IPR013325">
    <property type="entry name" value="RNA_pol_sigma_r2"/>
</dbReference>
<comment type="similarity">
    <text evidence="1">Belongs to the sigma-70 factor family. ECF subfamily.</text>
</comment>
<keyword evidence="10" id="KW-1185">Reference proteome</keyword>
<dbReference type="InterPro" id="IPR007627">
    <property type="entry name" value="RNA_pol_sigma70_r2"/>
</dbReference>
<dbReference type="NCBIfam" id="TIGR02983">
    <property type="entry name" value="SigE-fam_strep"/>
    <property type="match status" value="1"/>
</dbReference>
<dbReference type="InterPro" id="IPR014284">
    <property type="entry name" value="RNA_pol_sigma-70_dom"/>
</dbReference>